<accession>A0A4Y2FCL1</accession>
<organism evidence="2 4">
    <name type="scientific">Araneus ventricosus</name>
    <name type="common">Orbweaver spider</name>
    <name type="synonym">Epeira ventricosa</name>
    <dbReference type="NCBI Taxonomy" id="182803"/>
    <lineage>
        <taxon>Eukaryota</taxon>
        <taxon>Metazoa</taxon>
        <taxon>Ecdysozoa</taxon>
        <taxon>Arthropoda</taxon>
        <taxon>Chelicerata</taxon>
        <taxon>Arachnida</taxon>
        <taxon>Araneae</taxon>
        <taxon>Araneomorphae</taxon>
        <taxon>Entelegynae</taxon>
        <taxon>Araneoidea</taxon>
        <taxon>Araneidae</taxon>
        <taxon>Araneus</taxon>
    </lineage>
</organism>
<evidence type="ECO:0000313" key="4">
    <source>
        <dbReference type="Proteomes" id="UP000499080"/>
    </source>
</evidence>
<gene>
    <name evidence="3" type="ORF">AVEN_163167_1</name>
    <name evidence="2" type="ORF">AVEN_246974_1</name>
</gene>
<dbReference type="AlphaFoldDB" id="A0A4Y2FCL1"/>
<dbReference type="Proteomes" id="UP000499080">
    <property type="component" value="Unassembled WGS sequence"/>
</dbReference>
<sequence length="37" mass="4173">MAKLAFVLVTLCVLTYIGVDANEDCKEELKNVKKKMN</sequence>
<protein>
    <submittedName>
        <fullName evidence="2">Uncharacterized protein</fullName>
    </submittedName>
</protein>
<evidence type="ECO:0000313" key="3">
    <source>
        <dbReference type="EMBL" id="GBM38087.1"/>
    </source>
</evidence>
<comment type="caution">
    <text evidence="2">The sequence shown here is derived from an EMBL/GenBank/DDBJ whole genome shotgun (WGS) entry which is preliminary data.</text>
</comment>
<dbReference type="EMBL" id="BGPR01095343">
    <property type="protein sequence ID" value="GBM38087.1"/>
    <property type="molecule type" value="Genomic_DNA"/>
</dbReference>
<dbReference type="EMBL" id="BGPR01095331">
    <property type="protein sequence ID" value="GBM38049.1"/>
    <property type="molecule type" value="Genomic_DNA"/>
</dbReference>
<keyword evidence="4" id="KW-1185">Reference proteome</keyword>
<keyword evidence="1" id="KW-0732">Signal</keyword>
<feature type="signal peptide" evidence="1">
    <location>
        <begin position="1"/>
        <end position="21"/>
    </location>
</feature>
<name>A0A4Y2FCL1_ARAVE</name>
<evidence type="ECO:0000313" key="2">
    <source>
        <dbReference type="EMBL" id="GBM38049.1"/>
    </source>
</evidence>
<evidence type="ECO:0000256" key="1">
    <source>
        <dbReference type="SAM" id="SignalP"/>
    </source>
</evidence>
<reference evidence="2 4" key="1">
    <citation type="journal article" date="2019" name="Sci. Rep.">
        <title>Orb-weaving spider Araneus ventricosus genome elucidates the spidroin gene catalogue.</title>
        <authorList>
            <person name="Kono N."/>
            <person name="Nakamura H."/>
            <person name="Ohtoshi R."/>
            <person name="Moran D.A.P."/>
            <person name="Shinohara A."/>
            <person name="Yoshida Y."/>
            <person name="Fujiwara M."/>
            <person name="Mori M."/>
            <person name="Tomita M."/>
            <person name="Arakawa K."/>
        </authorList>
    </citation>
    <scope>NUCLEOTIDE SEQUENCE [LARGE SCALE GENOMIC DNA]</scope>
</reference>
<feature type="non-terminal residue" evidence="2">
    <location>
        <position position="37"/>
    </location>
</feature>
<feature type="chain" id="PRO_5036362082" evidence="1">
    <location>
        <begin position="22"/>
        <end position="37"/>
    </location>
</feature>
<proteinExistence type="predicted"/>